<dbReference type="Pfam" id="PF09386">
    <property type="entry name" value="ParD"/>
    <property type="match status" value="1"/>
</dbReference>
<dbReference type="OrthoDB" id="8549996at2"/>
<reference evidence="1 2" key="1">
    <citation type="submission" date="2019-02" db="EMBL/GenBank/DDBJ databases">
        <title>WGS of Pseudoxanthomonas species novum from clinical isolates.</title>
        <authorList>
            <person name="Bernier A.-M."/>
            <person name="Bernard K."/>
            <person name="Vachon A."/>
        </authorList>
    </citation>
    <scope>NUCLEOTIDE SEQUENCE [LARGE SCALE GENOMIC DNA]</scope>
    <source>
        <strain evidence="1 2">NML130969</strain>
    </source>
</reference>
<dbReference type="InterPro" id="IPR038296">
    <property type="entry name" value="ParD_sf"/>
</dbReference>
<evidence type="ECO:0000313" key="1">
    <source>
        <dbReference type="EMBL" id="TAA36990.1"/>
    </source>
</evidence>
<sequence length="110" mass="12711">MSPLTIDITDQQHQTLKALTTLQGKTIKQYTLERLFPGDTDGELAWQALKTLLGALIRCTRQHWGDAQVRRHITKLEQGIEQPARPTRFQGHERPASRRMDLMMRVAHRV</sequence>
<dbReference type="Gene3D" id="6.10.180.10">
    <property type="entry name" value="Antitoxin ParD"/>
    <property type="match status" value="1"/>
</dbReference>
<dbReference type="Proteomes" id="UP000294164">
    <property type="component" value="Unassembled WGS sequence"/>
</dbReference>
<gene>
    <name evidence="1" type="ORF">EA655_17030</name>
</gene>
<dbReference type="InterPro" id="IPR022789">
    <property type="entry name" value="ParD"/>
</dbReference>
<proteinExistence type="predicted"/>
<organism evidence="1 2">
    <name type="scientific">Pseudoxanthomonas winnipegensis</name>
    <dbReference type="NCBI Taxonomy" id="2480810"/>
    <lineage>
        <taxon>Bacteria</taxon>
        <taxon>Pseudomonadati</taxon>
        <taxon>Pseudomonadota</taxon>
        <taxon>Gammaproteobacteria</taxon>
        <taxon>Lysobacterales</taxon>
        <taxon>Lysobacteraceae</taxon>
        <taxon>Pseudoxanthomonas</taxon>
    </lineage>
</organism>
<dbReference type="EMBL" id="SHMG01000013">
    <property type="protein sequence ID" value="TAA36990.1"/>
    <property type="molecule type" value="Genomic_DNA"/>
</dbReference>
<accession>A0A4Q8LYC8</accession>
<dbReference type="AlphaFoldDB" id="A0A4Q8LYC8"/>
<evidence type="ECO:0000313" key="2">
    <source>
        <dbReference type="Proteomes" id="UP000294164"/>
    </source>
</evidence>
<protein>
    <recommendedName>
        <fullName evidence="3">Antitoxin ParD</fullName>
    </recommendedName>
</protein>
<name>A0A4Q8LYC8_9GAMM</name>
<comment type="caution">
    <text evidence="1">The sequence shown here is derived from an EMBL/GenBank/DDBJ whole genome shotgun (WGS) entry which is preliminary data.</text>
</comment>
<evidence type="ECO:0008006" key="3">
    <source>
        <dbReference type="Google" id="ProtNLM"/>
    </source>
</evidence>